<dbReference type="SUPFAM" id="SSF53187">
    <property type="entry name" value="Zn-dependent exopeptidases"/>
    <property type="match status" value="1"/>
</dbReference>
<dbReference type="EMBL" id="BLXT01004769">
    <property type="protein sequence ID" value="GFO17323.1"/>
    <property type="molecule type" value="Genomic_DNA"/>
</dbReference>
<gene>
    <name evidence="2" type="ORF">PoB_004382800</name>
</gene>
<dbReference type="GO" id="GO:0004180">
    <property type="term" value="F:carboxypeptidase activity"/>
    <property type="evidence" value="ECO:0007669"/>
    <property type="project" value="TreeGrafter"/>
</dbReference>
<proteinExistence type="predicted"/>
<evidence type="ECO:0000313" key="3">
    <source>
        <dbReference type="Proteomes" id="UP000735302"/>
    </source>
</evidence>
<dbReference type="PANTHER" id="PTHR10404:SF77">
    <property type="entry name" value="GLUTAMATE CARBOXYPEPTIDASE 2 HOMOLOG"/>
    <property type="match status" value="1"/>
</dbReference>
<accession>A0AAV4BEQ0</accession>
<dbReference type="PANTHER" id="PTHR10404">
    <property type="entry name" value="N-ACETYLATED-ALPHA-LINKED ACIDIC DIPEPTIDASE"/>
    <property type="match status" value="1"/>
</dbReference>
<reference evidence="2 3" key="1">
    <citation type="journal article" date="2021" name="Elife">
        <title>Chloroplast acquisition without the gene transfer in kleptoplastic sea slugs, Plakobranchus ocellatus.</title>
        <authorList>
            <person name="Maeda T."/>
            <person name="Takahashi S."/>
            <person name="Yoshida T."/>
            <person name="Shimamura S."/>
            <person name="Takaki Y."/>
            <person name="Nagai Y."/>
            <person name="Toyoda A."/>
            <person name="Suzuki Y."/>
            <person name="Arimoto A."/>
            <person name="Ishii H."/>
            <person name="Satoh N."/>
            <person name="Nishiyama T."/>
            <person name="Hasebe M."/>
            <person name="Maruyama T."/>
            <person name="Minagawa J."/>
            <person name="Obokata J."/>
            <person name="Shigenobu S."/>
        </authorList>
    </citation>
    <scope>NUCLEOTIDE SEQUENCE [LARGE SCALE GENOMIC DNA]</scope>
</reference>
<evidence type="ECO:0000259" key="1">
    <source>
        <dbReference type="Pfam" id="PF04253"/>
    </source>
</evidence>
<dbReference type="Proteomes" id="UP000735302">
    <property type="component" value="Unassembled WGS sequence"/>
</dbReference>
<dbReference type="InterPro" id="IPR036757">
    <property type="entry name" value="TFR-like_dimer_dom_sf"/>
</dbReference>
<name>A0AAV4BEQ0_9GAST</name>
<keyword evidence="3" id="KW-1185">Reference proteome</keyword>
<dbReference type="Gene3D" id="1.20.930.40">
    <property type="entry name" value="Transferrin receptor-like, dimerisation domain"/>
    <property type="match status" value="1"/>
</dbReference>
<organism evidence="2 3">
    <name type="scientific">Plakobranchus ocellatus</name>
    <dbReference type="NCBI Taxonomy" id="259542"/>
    <lineage>
        <taxon>Eukaryota</taxon>
        <taxon>Metazoa</taxon>
        <taxon>Spiralia</taxon>
        <taxon>Lophotrochozoa</taxon>
        <taxon>Mollusca</taxon>
        <taxon>Gastropoda</taxon>
        <taxon>Heterobranchia</taxon>
        <taxon>Euthyneura</taxon>
        <taxon>Panpulmonata</taxon>
        <taxon>Sacoglossa</taxon>
        <taxon>Placobranchoidea</taxon>
        <taxon>Plakobranchidae</taxon>
        <taxon>Plakobranchus</taxon>
    </lineage>
</organism>
<dbReference type="SUPFAM" id="SSF47672">
    <property type="entry name" value="Transferrin receptor-like dimerisation domain"/>
    <property type="match status" value="1"/>
</dbReference>
<dbReference type="Pfam" id="PF04253">
    <property type="entry name" value="TFR_dimer"/>
    <property type="match status" value="1"/>
</dbReference>
<evidence type="ECO:0000313" key="2">
    <source>
        <dbReference type="EMBL" id="GFO17323.1"/>
    </source>
</evidence>
<protein>
    <submittedName>
        <fullName evidence="2">N-acetylated-alpha-linked acidic dipeptidase 2</fullName>
    </submittedName>
</protein>
<dbReference type="InterPro" id="IPR007365">
    <property type="entry name" value="TFR-like_dimer_dom"/>
</dbReference>
<sequence>MLRIPWTAKKTNERVLNEANKRRSRQYVATLRERAVAYINMDTAVVGNDTLRLGAVPLMHKVAYEAAKKVENPNPAERAAGRASVYDTWLHIEPWMDENGQSKDVPRIHGLGSGSDFAPFLQKIGIPALELCPYIIRQINDQMMLLERAFLDPAGLPLRPLKKHLLFAENAHDVYAGSSFPGLIDLLFQIDLDKDPQGRWKRVRHHFSVILHTIQSAGATLREVNKFMMETL</sequence>
<feature type="domain" description="Transferrin receptor-like dimerisation" evidence="1">
    <location>
        <begin position="134"/>
        <end position="221"/>
    </location>
</feature>
<dbReference type="AlphaFoldDB" id="A0AAV4BEQ0"/>
<comment type="caution">
    <text evidence="2">The sequence shown here is derived from an EMBL/GenBank/DDBJ whole genome shotgun (WGS) entry which is preliminary data.</text>
</comment>
<dbReference type="InterPro" id="IPR039373">
    <property type="entry name" value="Peptidase_M28B"/>
</dbReference>